<evidence type="ECO:0000313" key="1">
    <source>
        <dbReference type="EMBL" id="MBN8744545.1"/>
    </source>
</evidence>
<accession>A0A8I1SUF0</accession>
<dbReference type="RefSeq" id="WP_276730487.1">
    <property type="nucleotide sequence ID" value="NZ_JAFKMR010000018.1"/>
</dbReference>
<proteinExistence type="predicted"/>
<dbReference type="EMBL" id="JAFKMR010000018">
    <property type="protein sequence ID" value="MBN8744545.1"/>
    <property type="molecule type" value="Genomic_DNA"/>
</dbReference>
<dbReference type="AlphaFoldDB" id="A0A8I1SUF0"/>
<sequence>MYNNSDFDGAFDAQNSIIFSRDLAFAAAGGRAEFVMPVLHRQIGSDDLVLSGGQKVGFRPDRVEAYPGSTLFNAFGIVASGHQATTARQKILAGEEITAGDMREMFGGPGARAIVTHSASDALAIHHATGEPVLVAMTPDNMLLTAAYAAAITKDAGAVVLVPNGSPSSERTAALAAKSVGCRIADVHDLGGQPNLMHGLANAHRQADARTLDVHAVKHFIRDRILTPLDAAQTVSAERTADRPAPARCIVGARLSGIGAER</sequence>
<evidence type="ECO:0000313" key="2">
    <source>
        <dbReference type="Proteomes" id="UP000664800"/>
    </source>
</evidence>
<organism evidence="1 2">
    <name type="scientific">Thiomonas arsenitoxydans (strain DSM 22701 / CIP 110005 / 3As)</name>
    <dbReference type="NCBI Taxonomy" id="426114"/>
    <lineage>
        <taxon>Bacteria</taxon>
        <taxon>Pseudomonadati</taxon>
        <taxon>Pseudomonadota</taxon>
        <taxon>Betaproteobacteria</taxon>
        <taxon>Burkholderiales</taxon>
        <taxon>Thiomonas</taxon>
    </lineage>
</organism>
<name>A0A8I1SUF0_THIA3</name>
<gene>
    <name evidence="1" type="ORF">J0I24_09580</name>
</gene>
<protein>
    <submittedName>
        <fullName evidence="1">Uncharacterized protein</fullName>
    </submittedName>
</protein>
<reference evidence="1" key="1">
    <citation type="submission" date="2021-02" db="EMBL/GenBank/DDBJ databases">
        <title>Thiocyanate and organic carbon inputs drive convergent selection for specific autotrophic Afipia and Thiobacillus strains within complex microbiomes.</title>
        <authorList>
            <person name="Huddy R.J."/>
            <person name="Sachdeva R."/>
            <person name="Kadzinga F."/>
            <person name="Kantor R.S."/>
            <person name="Harrison S.T.L."/>
            <person name="Banfield J.F."/>
        </authorList>
    </citation>
    <scope>NUCLEOTIDE SEQUENCE</scope>
    <source>
        <strain evidence="1">SCN18_13_7_16_R3_B_64_19</strain>
    </source>
</reference>
<comment type="caution">
    <text evidence="1">The sequence shown here is derived from an EMBL/GenBank/DDBJ whole genome shotgun (WGS) entry which is preliminary data.</text>
</comment>
<dbReference type="Proteomes" id="UP000664800">
    <property type="component" value="Unassembled WGS sequence"/>
</dbReference>